<evidence type="ECO:0000256" key="7">
    <source>
        <dbReference type="ARBA" id="ARBA00023034"/>
    </source>
</evidence>
<dbReference type="STRING" id="1076935.U4KY35"/>
<dbReference type="PANTHER" id="PTHR14083:SF0">
    <property type="entry name" value="YIP1D-INTERACTING FACTOR 1, ISOFORM C"/>
    <property type="match status" value="1"/>
</dbReference>
<dbReference type="OrthoDB" id="337750at2759"/>
<organism evidence="11 12">
    <name type="scientific">Pyronema omphalodes (strain CBS 100304)</name>
    <name type="common">Pyronema confluens</name>
    <dbReference type="NCBI Taxonomy" id="1076935"/>
    <lineage>
        <taxon>Eukaryota</taxon>
        <taxon>Fungi</taxon>
        <taxon>Dikarya</taxon>
        <taxon>Ascomycota</taxon>
        <taxon>Pezizomycotina</taxon>
        <taxon>Pezizomycetes</taxon>
        <taxon>Pezizales</taxon>
        <taxon>Pyronemataceae</taxon>
        <taxon>Pyronema</taxon>
    </lineage>
</organism>
<feature type="transmembrane region" description="Helical" evidence="9">
    <location>
        <begin position="175"/>
        <end position="194"/>
    </location>
</feature>
<feature type="transmembrane region" description="Helical" evidence="9">
    <location>
        <begin position="243"/>
        <end position="264"/>
    </location>
</feature>
<feature type="region of interest" description="Disordered" evidence="10">
    <location>
        <begin position="1"/>
        <end position="70"/>
    </location>
</feature>
<keyword evidence="6 9" id="KW-1133">Transmembrane helix</keyword>
<comment type="subcellular location">
    <subcellularLocation>
        <location evidence="9">Endoplasmic reticulum membrane</location>
        <topology evidence="9">Multi-pass membrane protein</topology>
    </subcellularLocation>
    <subcellularLocation>
        <location evidence="9">Golgi apparatus membrane</location>
        <topology evidence="9">Multi-pass membrane protein</topology>
    </subcellularLocation>
</comment>
<feature type="transmembrane region" description="Helical" evidence="9">
    <location>
        <begin position="214"/>
        <end position="231"/>
    </location>
</feature>
<keyword evidence="12" id="KW-1185">Reference proteome</keyword>
<evidence type="ECO:0000256" key="10">
    <source>
        <dbReference type="SAM" id="MobiDB-lite"/>
    </source>
</evidence>
<dbReference type="GO" id="GO:0005789">
    <property type="term" value="C:endoplasmic reticulum membrane"/>
    <property type="evidence" value="ECO:0007669"/>
    <property type="project" value="UniProtKB-SubCell"/>
</dbReference>
<evidence type="ECO:0000313" key="12">
    <source>
        <dbReference type="Proteomes" id="UP000018144"/>
    </source>
</evidence>
<feature type="transmembrane region" description="Helical" evidence="9">
    <location>
        <begin position="270"/>
        <end position="288"/>
    </location>
</feature>
<comment type="similarity">
    <text evidence="1 9">Belongs to the YIF1 family.</text>
</comment>
<evidence type="ECO:0000313" key="11">
    <source>
        <dbReference type="EMBL" id="CCX04484.1"/>
    </source>
</evidence>
<keyword evidence="7 9" id="KW-0333">Golgi apparatus</keyword>
<dbReference type="GO" id="GO:0000139">
    <property type="term" value="C:Golgi membrane"/>
    <property type="evidence" value="ECO:0007669"/>
    <property type="project" value="UniProtKB-SubCell"/>
</dbReference>
<accession>U4KY35</accession>
<protein>
    <recommendedName>
        <fullName evidence="9">Protein YIF1</fullName>
    </recommendedName>
</protein>
<dbReference type="Proteomes" id="UP000018144">
    <property type="component" value="Unassembled WGS sequence"/>
</dbReference>
<gene>
    <name evidence="11" type="ORF">PCON_02454</name>
</gene>
<keyword evidence="2 9" id="KW-0813">Transport</keyword>
<dbReference type="EMBL" id="HF935206">
    <property type="protein sequence ID" value="CCX04484.1"/>
    <property type="molecule type" value="Genomic_DNA"/>
</dbReference>
<evidence type="ECO:0000256" key="1">
    <source>
        <dbReference type="ARBA" id="ARBA00009727"/>
    </source>
</evidence>
<feature type="compositionally biased region" description="Low complexity" evidence="10">
    <location>
        <begin position="1"/>
        <end position="22"/>
    </location>
</feature>
<keyword evidence="4 9" id="KW-0256">Endoplasmic reticulum</keyword>
<dbReference type="GO" id="GO:0015031">
    <property type="term" value="P:protein transport"/>
    <property type="evidence" value="ECO:0007669"/>
    <property type="project" value="UniProtKB-KW"/>
</dbReference>
<dbReference type="GO" id="GO:0006888">
    <property type="term" value="P:endoplasmic reticulum to Golgi vesicle-mediated transport"/>
    <property type="evidence" value="ECO:0007669"/>
    <property type="project" value="UniProtKB-UniRule"/>
</dbReference>
<dbReference type="Pfam" id="PF03878">
    <property type="entry name" value="YIF1"/>
    <property type="match status" value="1"/>
</dbReference>
<evidence type="ECO:0000256" key="8">
    <source>
        <dbReference type="ARBA" id="ARBA00023136"/>
    </source>
</evidence>
<feature type="compositionally biased region" description="Low complexity" evidence="10">
    <location>
        <begin position="143"/>
        <end position="154"/>
    </location>
</feature>
<evidence type="ECO:0000256" key="3">
    <source>
        <dbReference type="ARBA" id="ARBA00022692"/>
    </source>
</evidence>
<proteinExistence type="inferred from homology"/>
<sequence length="334" mass="36910">MHRNSPQIHHPVPQRPVQVPVMQSPPPPSHSSDPYDNPYGAPSYANMGGHQQQHHPQPGQNAGGGYPQQFTTFGQGANFFSDPMAAQMGFNVARAAMSGGTDFAEKNMNRYLSSLKPFFAVTNTYVLRKLSILLNPWRHAPWSRQSTSRSSSSRPGESETIYLPPREDLNAPDMYIPLMSFVTYILLSSLLYGLSGTFHPELLGYTASSAMGSVVFELVVLKLGCYLLSIGNSQLLDCMAYSGYKFVGVIVTILAKACLGAGWLSRGIFVYAYAANAFFLLRSLKYVLLPEENDAGYAGQRQMRKRRTWFLFGYAYVVQLVFMVTLTSGVGKKA</sequence>
<dbReference type="eggNOG" id="KOG3094">
    <property type="taxonomic scope" value="Eukaryota"/>
</dbReference>
<reference evidence="11 12" key="1">
    <citation type="journal article" date="2013" name="PLoS Genet.">
        <title>The genome and development-dependent transcriptomes of Pyronema confluens: a window into fungal evolution.</title>
        <authorList>
            <person name="Traeger S."/>
            <person name="Altegoer F."/>
            <person name="Freitag M."/>
            <person name="Gabaldon T."/>
            <person name="Kempken F."/>
            <person name="Kumar A."/>
            <person name="Marcet-Houben M."/>
            <person name="Poggeler S."/>
            <person name="Stajich J.E."/>
            <person name="Nowrousian M."/>
        </authorList>
    </citation>
    <scope>NUCLEOTIDE SEQUENCE [LARGE SCALE GENOMIC DNA]</scope>
    <source>
        <strain evidence="12">CBS 100304</strain>
        <tissue evidence="11">Vegetative mycelium</tissue>
    </source>
</reference>
<comment type="function">
    <text evidence="9">Has a role in transport between endoplasmic reticulum and Golgi.</text>
</comment>
<feature type="region of interest" description="Disordered" evidence="10">
    <location>
        <begin position="142"/>
        <end position="165"/>
    </location>
</feature>
<evidence type="ECO:0000256" key="6">
    <source>
        <dbReference type="ARBA" id="ARBA00022989"/>
    </source>
</evidence>
<evidence type="ECO:0000256" key="9">
    <source>
        <dbReference type="RuleBase" id="RU368073"/>
    </source>
</evidence>
<evidence type="ECO:0000256" key="5">
    <source>
        <dbReference type="ARBA" id="ARBA00022927"/>
    </source>
</evidence>
<keyword evidence="3 9" id="KW-0812">Transmembrane</keyword>
<keyword evidence="5 9" id="KW-0653">Protein transport</keyword>
<evidence type="ECO:0000256" key="2">
    <source>
        <dbReference type="ARBA" id="ARBA00022448"/>
    </source>
</evidence>
<dbReference type="AlphaFoldDB" id="U4KY35"/>
<name>U4KY35_PYROM</name>
<dbReference type="InterPro" id="IPR005578">
    <property type="entry name" value="Yif1_fam"/>
</dbReference>
<feature type="compositionally biased region" description="Low complexity" evidence="10">
    <location>
        <begin position="48"/>
        <end position="60"/>
    </location>
</feature>
<keyword evidence="8 9" id="KW-0472">Membrane</keyword>
<dbReference type="GO" id="GO:0030134">
    <property type="term" value="C:COPII-coated ER to Golgi transport vesicle"/>
    <property type="evidence" value="ECO:0007669"/>
    <property type="project" value="TreeGrafter"/>
</dbReference>
<feature type="transmembrane region" description="Helical" evidence="9">
    <location>
        <begin position="309"/>
        <end position="331"/>
    </location>
</feature>
<dbReference type="OMA" id="NWEVRYS"/>
<dbReference type="PANTHER" id="PTHR14083">
    <property type="entry name" value="YIP1 INTERACTING FACTOR HOMOLOG YIF1 PROTEIN"/>
    <property type="match status" value="1"/>
</dbReference>
<evidence type="ECO:0000256" key="4">
    <source>
        <dbReference type="ARBA" id="ARBA00022824"/>
    </source>
</evidence>
<dbReference type="GO" id="GO:0005793">
    <property type="term" value="C:endoplasmic reticulum-Golgi intermediate compartment"/>
    <property type="evidence" value="ECO:0007669"/>
    <property type="project" value="UniProtKB-UniRule"/>
</dbReference>